<comment type="caution">
    <text evidence="1">The sequence shown here is derived from an EMBL/GenBank/DDBJ whole genome shotgun (WGS) entry which is preliminary data.</text>
</comment>
<name>A0ABT2H573_9MICO</name>
<reference evidence="1" key="1">
    <citation type="submission" date="2022-08" db="EMBL/GenBank/DDBJ databases">
        <authorList>
            <person name="Deng Y."/>
            <person name="Han X.-F."/>
            <person name="Zhang Y.-Q."/>
        </authorList>
    </citation>
    <scope>NUCLEOTIDE SEQUENCE</scope>
    <source>
        <strain evidence="1">CPCC 203386</strain>
    </source>
</reference>
<keyword evidence="2" id="KW-1185">Reference proteome</keyword>
<protein>
    <submittedName>
        <fullName evidence="1">Uncharacterized protein</fullName>
    </submittedName>
</protein>
<proteinExistence type="predicted"/>
<organism evidence="1 2">
    <name type="scientific">Herbiconiux daphne</name>
    <dbReference type="NCBI Taxonomy" id="2970914"/>
    <lineage>
        <taxon>Bacteria</taxon>
        <taxon>Bacillati</taxon>
        <taxon>Actinomycetota</taxon>
        <taxon>Actinomycetes</taxon>
        <taxon>Micrococcales</taxon>
        <taxon>Microbacteriaceae</taxon>
        <taxon>Herbiconiux</taxon>
    </lineage>
</organism>
<accession>A0ABT2H573</accession>
<dbReference type="Proteomes" id="UP001165586">
    <property type="component" value="Unassembled WGS sequence"/>
</dbReference>
<dbReference type="EMBL" id="JANLCJ010000005">
    <property type="protein sequence ID" value="MCS5735064.1"/>
    <property type="molecule type" value="Genomic_DNA"/>
</dbReference>
<sequence length="72" mass="8102">MLYIARGIEDDHYWVVQNIDSALTGTPWRIEREWDGYRVSHADDRALSALAFELGAIATPEDAVDAIRGDLL</sequence>
<evidence type="ECO:0000313" key="2">
    <source>
        <dbReference type="Proteomes" id="UP001165586"/>
    </source>
</evidence>
<dbReference type="RefSeq" id="WP_259539971.1">
    <property type="nucleotide sequence ID" value="NZ_JANLCJ010000005.1"/>
</dbReference>
<evidence type="ECO:0000313" key="1">
    <source>
        <dbReference type="EMBL" id="MCS5735064.1"/>
    </source>
</evidence>
<gene>
    <name evidence="1" type="ORF">N1032_15065</name>
</gene>